<reference evidence="1 2" key="1">
    <citation type="journal article" date="2012" name="Eukaryot. Cell">
        <title>Draft genome sequence of Aspergillus oryzae strain 3.042.</title>
        <authorList>
            <person name="Zhao G."/>
            <person name="Yao Y."/>
            <person name="Qi W."/>
            <person name="Wang C."/>
            <person name="Hou L."/>
            <person name="Zeng B."/>
            <person name="Cao X."/>
        </authorList>
    </citation>
    <scope>NUCLEOTIDE SEQUENCE [LARGE SCALE GENOMIC DNA]</scope>
    <source>
        <strain evidence="1 2">3.042</strain>
    </source>
</reference>
<protein>
    <recommendedName>
        <fullName evidence="3">Secreted protein</fullName>
    </recommendedName>
</protein>
<dbReference type="PANTHER" id="PTHR35605">
    <property type="entry name" value="ECP2 EFFECTOR PROTEIN DOMAIN-CONTAINING PROTEIN-RELATED"/>
    <property type="match status" value="1"/>
</dbReference>
<dbReference type="PANTHER" id="PTHR35605:SF1">
    <property type="entry name" value="ECP2 EFFECTOR PROTEIN DOMAIN-CONTAINING PROTEIN-RELATED"/>
    <property type="match status" value="1"/>
</dbReference>
<accession>I8IF95</accession>
<proteinExistence type="predicted"/>
<dbReference type="Proteomes" id="UP000002812">
    <property type="component" value="Unassembled WGS sequence"/>
</dbReference>
<organism evidence="1 2">
    <name type="scientific">Aspergillus oryzae (strain 3.042)</name>
    <name type="common">Yellow koji mold</name>
    <dbReference type="NCBI Taxonomy" id="1160506"/>
    <lineage>
        <taxon>Eukaryota</taxon>
        <taxon>Fungi</taxon>
        <taxon>Dikarya</taxon>
        <taxon>Ascomycota</taxon>
        <taxon>Pezizomycotina</taxon>
        <taxon>Eurotiomycetes</taxon>
        <taxon>Eurotiomycetidae</taxon>
        <taxon>Eurotiales</taxon>
        <taxon>Aspergillaceae</taxon>
        <taxon>Aspergillus</taxon>
        <taxon>Aspergillus subgen. Circumdati</taxon>
    </lineage>
</organism>
<name>I8IF95_ASPO3</name>
<gene>
    <name evidence="1" type="ORF">Ao3042_06981</name>
</gene>
<dbReference type="AlphaFoldDB" id="I8IF95"/>
<dbReference type="HOGENOM" id="CLU_089018_0_0_1"/>
<evidence type="ECO:0008006" key="3">
    <source>
        <dbReference type="Google" id="ProtNLM"/>
    </source>
</evidence>
<reference evidence="2" key="2">
    <citation type="submission" date="2012-06" db="EMBL/GenBank/DDBJ databases">
        <title>Comparative genomic analyses of Aspergillus oryzae 3.042 and A. oryzae RIB40 for soy-sauce fermentation.</title>
        <authorList>
            <person name="Zhao G."/>
            <person name="Hou L."/>
            <person name="Wang C."/>
            <person name="Cao X."/>
        </authorList>
    </citation>
    <scope>NUCLEOTIDE SEQUENCE [LARGE SCALE GENOMIC DNA]</scope>
    <source>
        <strain evidence="2">3.042</strain>
    </source>
</reference>
<evidence type="ECO:0000313" key="2">
    <source>
        <dbReference type="Proteomes" id="UP000002812"/>
    </source>
</evidence>
<evidence type="ECO:0000313" key="1">
    <source>
        <dbReference type="EMBL" id="EIT76816.1"/>
    </source>
</evidence>
<comment type="caution">
    <text evidence="1">The sequence shown here is derived from an EMBL/GenBank/DDBJ whole genome shotgun (WGS) entry which is preliminary data.</text>
</comment>
<dbReference type="OrthoDB" id="3552888at2759"/>
<dbReference type="EMBL" id="AKHY01000156">
    <property type="protein sequence ID" value="EIT76816.1"/>
    <property type="molecule type" value="Genomic_DNA"/>
</dbReference>
<sequence>MKVTYFASILTAGLASVNHLHCSMTTNLFQAYAVEAPIPGYGVEDLSWEVQTTPGGPKVNLNGTVQEVHEQLLAINPNYEQEFAALNADKKRELTFEKRDTVTCYQYPQANHKYVESGIKYLRSVPGQPTNGPGPNNCGRVSCSYNAAIWWCNDNTFSKTLPSFNNIADGAQVVENHCWRGGNFFSGKCDHADHWSVIVKGERC</sequence>